<proteinExistence type="predicted"/>
<evidence type="ECO:0000313" key="1">
    <source>
        <dbReference type="EMBL" id="QEM42072.1"/>
    </source>
</evidence>
<dbReference type="EMBL" id="MN103543">
    <property type="protein sequence ID" value="QEM42072.1"/>
    <property type="molecule type" value="Genomic_DNA"/>
</dbReference>
<dbReference type="RefSeq" id="YP_010661083.1">
    <property type="nucleotide sequence ID" value="NC_070882.1"/>
</dbReference>
<evidence type="ECO:0000313" key="2">
    <source>
        <dbReference type="Proteomes" id="UP000322144"/>
    </source>
</evidence>
<accession>A0A5C1K840</accession>
<name>A0A5C1K840_9CAUD</name>
<protein>
    <submittedName>
        <fullName evidence="1">Uncharacterized protein</fullName>
    </submittedName>
</protein>
<dbReference type="KEGG" id="vg:77937093"/>
<reference evidence="1 2" key="1">
    <citation type="submission" date="2019-06" db="EMBL/GenBank/DDBJ databases">
        <title>A distant relative of Phikzvirus genus phages from a therapeutic phage collection.</title>
        <authorList>
            <person name="Hejnowicz M.S."/>
            <person name="Dabrowski K."/>
            <person name="Gawor J."/>
            <person name="Weber-Dabrowska B."/>
            <person name="Gromadka R."/>
            <person name="Lobocka M.B."/>
        </authorList>
    </citation>
    <scope>NUCLEOTIDE SEQUENCE [LARGE SCALE GENOMIC DNA]</scope>
</reference>
<organism evidence="1 2">
    <name type="scientific">Pseudomonas phage vB_PaeM_PS119XW</name>
    <dbReference type="NCBI Taxonomy" id="2601632"/>
    <lineage>
        <taxon>Viruses</taxon>
        <taxon>Duplodnaviria</taxon>
        <taxon>Heunggongvirae</taxon>
        <taxon>Uroviricota</taxon>
        <taxon>Caudoviricetes</taxon>
        <taxon>Chimalliviridae</taxon>
        <taxon>Pawinskivirus</taxon>
        <taxon>Pawinskivirus PS119XW</taxon>
    </lineage>
</organism>
<keyword evidence="2" id="KW-1185">Reference proteome</keyword>
<dbReference type="GeneID" id="77937093"/>
<sequence>MKHIVVYGKQGVIIARDKANEDTDIRFDWGMRREGEEDLVTYRGETAKLLVIQSGDWAANELVRNRLKILDFGGNIIDVDIIDALTDELGNHKGDICVALFTDHSVTTFTRDYSDNSTRVITDIYPETGMSFVKSPDVDLDGLENADTFDEFSQLFWKDLDLIINGWYEFK</sequence>
<dbReference type="Proteomes" id="UP000322144">
    <property type="component" value="Segment"/>
</dbReference>